<evidence type="ECO:0000256" key="4">
    <source>
        <dbReference type="ARBA" id="ARBA00023136"/>
    </source>
</evidence>
<dbReference type="PANTHER" id="PTHR34339:SF1">
    <property type="entry name" value="STIMULATOR OF INTERFERON GENES PROTEIN"/>
    <property type="match status" value="1"/>
</dbReference>
<dbReference type="InterPro" id="IPR055432">
    <property type="entry name" value="STING_LBD"/>
</dbReference>
<evidence type="ECO:0000256" key="5">
    <source>
        <dbReference type="SAM" id="Phobius"/>
    </source>
</evidence>
<feature type="transmembrane region" description="Helical" evidence="5">
    <location>
        <begin position="129"/>
        <end position="149"/>
    </location>
</feature>
<evidence type="ECO:0000256" key="2">
    <source>
        <dbReference type="ARBA" id="ARBA00022692"/>
    </source>
</evidence>
<feature type="domain" description="STING ligand-binding" evidence="6">
    <location>
        <begin position="170"/>
        <end position="351"/>
    </location>
</feature>
<dbReference type="Pfam" id="PF15009">
    <property type="entry name" value="STING_LBD"/>
    <property type="match status" value="1"/>
</dbReference>
<name>A0ABM4DK79_HYDVU</name>
<dbReference type="Proteomes" id="UP001652625">
    <property type="component" value="Chromosome 15"/>
</dbReference>
<keyword evidence="2 5" id="KW-0812">Transmembrane</keyword>
<dbReference type="PANTHER" id="PTHR34339">
    <property type="entry name" value="STIMULATOR OF INTERFERON GENES PROTEIN"/>
    <property type="match status" value="1"/>
</dbReference>
<feature type="transmembrane region" description="Helical" evidence="5">
    <location>
        <begin position="52"/>
        <end position="69"/>
    </location>
</feature>
<dbReference type="Gene3D" id="3.40.50.12100">
    <property type="entry name" value="Stimulator of interferon genes protein"/>
    <property type="match status" value="1"/>
</dbReference>
<feature type="transmembrane region" description="Helical" evidence="5">
    <location>
        <begin position="90"/>
        <end position="117"/>
    </location>
</feature>
<evidence type="ECO:0000259" key="6">
    <source>
        <dbReference type="Pfam" id="PF15009"/>
    </source>
</evidence>
<evidence type="ECO:0000313" key="9">
    <source>
        <dbReference type="RefSeq" id="XP_065674941.1"/>
    </source>
</evidence>
<dbReference type="InterPro" id="IPR055434">
    <property type="entry name" value="STING_TM"/>
</dbReference>
<feature type="domain" description="STING transmembrane" evidence="7">
    <location>
        <begin position="57"/>
        <end position="166"/>
    </location>
</feature>
<keyword evidence="8" id="KW-1185">Reference proteome</keyword>
<keyword evidence="4 5" id="KW-0472">Membrane</keyword>
<evidence type="ECO:0000256" key="1">
    <source>
        <dbReference type="ARBA" id="ARBA00004141"/>
    </source>
</evidence>
<dbReference type="Gene3D" id="1.20.5.5200">
    <property type="match status" value="1"/>
</dbReference>
<organism evidence="8 9">
    <name type="scientific">Hydra vulgaris</name>
    <name type="common">Hydra</name>
    <name type="synonym">Hydra attenuata</name>
    <dbReference type="NCBI Taxonomy" id="6087"/>
    <lineage>
        <taxon>Eukaryota</taxon>
        <taxon>Metazoa</taxon>
        <taxon>Cnidaria</taxon>
        <taxon>Hydrozoa</taxon>
        <taxon>Hydroidolina</taxon>
        <taxon>Anthoathecata</taxon>
        <taxon>Aplanulata</taxon>
        <taxon>Hydridae</taxon>
        <taxon>Hydra</taxon>
    </lineage>
</organism>
<dbReference type="InterPro" id="IPR029158">
    <property type="entry name" value="STING"/>
</dbReference>
<sequence length="361" mass="41819">MVDSDFEQNNGFGHIFNKRRGRELYIMLYLMCFLVVVYCLNMFFFPRSFKEDSMLILMVISSIIIGEFLRRICFFSEEIFHIKERYNGSIILAFKNCITVASYSGVICFILALSFSVTLYQSILGDKKILSFTVYVTYMICSSIVMHLLKLKEPSIIEYSHLNEVENKHLAAGLAWGYYFGYLKEQLPKLKMLVDGAVAPNSMIEGDNACKYLKPIMYIVIPKDCNCTANLACSDDIKFHRNCLEDIRSTGGVQERSYKNSVYSIKPREPQKPQKYVIMEYATPLNNLYKMSKHREANFNDEDLEREVILFYKKLKSILNDDPNCKGRYKLILLSSASQNNIADVLYSEIIDEEKIFNNNV</sequence>
<proteinExistence type="predicted"/>
<reference evidence="9" key="1">
    <citation type="submission" date="2025-08" db="UniProtKB">
        <authorList>
            <consortium name="RefSeq"/>
        </authorList>
    </citation>
    <scope>IDENTIFICATION</scope>
</reference>
<feature type="transmembrane region" description="Helical" evidence="5">
    <location>
        <begin position="24"/>
        <end position="46"/>
    </location>
</feature>
<dbReference type="GeneID" id="136091383"/>
<dbReference type="RefSeq" id="XP_065674941.1">
    <property type="nucleotide sequence ID" value="XM_065818869.1"/>
</dbReference>
<dbReference type="Pfam" id="PF23417">
    <property type="entry name" value="STING_TM"/>
    <property type="match status" value="1"/>
</dbReference>
<evidence type="ECO:0000256" key="3">
    <source>
        <dbReference type="ARBA" id="ARBA00022989"/>
    </source>
</evidence>
<evidence type="ECO:0000259" key="7">
    <source>
        <dbReference type="Pfam" id="PF23417"/>
    </source>
</evidence>
<dbReference type="InterPro" id="IPR038623">
    <property type="entry name" value="STING_C_sf"/>
</dbReference>
<evidence type="ECO:0000313" key="8">
    <source>
        <dbReference type="Proteomes" id="UP001652625"/>
    </source>
</evidence>
<gene>
    <name evidence="9" type="primary">LOC136091383</name>
</gene>
<comment type="subcellular location">
    <subcellularLocation>
        <location evidence="1">Membrane</location>
        <topology evidence="1">Multi-pass membrane protein</topology>
    </subcellularLocation>
</comment>
<keyword evidence="3 5" id="KW-1133">Transmembrane helix</keyword>
<protein>
    <submittedName>
        <fullName evidence="9">Stimulator of interferon genes protein-like</fullName>
    </submittedName>
</protein>
<accession>A0ABM4DK79</accession>